<dbReference type="InterPro" id="IPR002181">
    <property type="entry name" value="Fibrinogen_a/b/g_C_dom"/>
</dbReference>
<dbReference type="SMART" id="SM00186">
    <property type="entry name" value="FBG"/>
    <property type="match status" value="1"/>
</dbReference>
<keyword evidence="6" id="KW-1185">Reference proteome</keyword>
<protein>
    <submittedName>
        <fullName evidence="5">Fibroleukin</fullName>
    </submittedName>
</protein>
<dbReference type="PROSITE" id="PS51406">
    <property type="entry name" value="FIBRINOGEN_C_2"/>
    <property type="match status" value="1"/>
</dbReference>
<proteinExistence type="predicted"/>
<feature type="coiled-coil region" evidence="2">
    <location>
        <begin position="88"/>
        <end position="122"/>
    </location>
</feature>
<organism evidence="5 6">
    <name type="scientific">Armadillidium nasatum</name>
    <dbReference type="NCBI Taxonomy" id="96803"/>
    <lineage>
        <taxon>Eukaryota</taxon>
        <taxon>Metazoa</taxon>
        <taxon>Ecdysozoa</taxon>
        <taxon>Arthropoda</taxon>
        <taxon>Crustacea</taxon>
        <taxon>Multicrustacea</taxon>
        <taxon>Malacostraca</taxon>
        <taxon>Eumalacostraca</taxon>
        <taxon>Peracarida</taxon>
        <taxon>Isopoda</taxon>
        <taxon>Oniscidea</taxon>
        <taxon>Crinocheta</taxon>
        <taxon>Armadillidiidae</taxon>
        <taxon>Armadillidium</taxon>
    </lineage>
</organism>
<feature type="chain" id="PRO_5024307087" evidence="3">
    <location>
        <begin position="26"/>
        <end position="357"/>
    </location>
</feature>
<dbReference type="EMBL" id="SEYY01005194">
    <property type="protein sequence ID" value="KAB7503429.1"/>
    <property type="molecule type" value="Genomic_DNA"/>
</dbReference>
<dbReference type="PANTHER" id="PTHR19143:SF394">
    <property type="entry name" value="ANGIOPOIETIN-RELATED PROTEIN 3-LIKE"/>
    <property type="match status" value="1"/>
</dbReference>
<dbReference type="Proteomes" id="UP000326759">
    <property type="component" value="Unassembled WGS sequence"/>
</dbReference>
<dbReference type="PROSITE" id="PS00514">
    <property type="entry name" value="FIBRINOGEN_C_1"/>
    <property type="match status" value="1"/>
</dbReference>
<dbReference type="CDD" id="cd00087">
    <property type="entry name" value="FReD"/>
    <property type="match status" value="1"/>
</dbReference>
<evidence type="ECO:0000313" key="5">
    <source>
        <dbReference type="EMBL" id="KAB7503429.1"/>
    </source>
</evidence>
<sequence length="357" mass="41381">MKISILNTSIFLTVLLCLEFFIVSAEQNHHSVKKKGRRNFEKKQREPRKIRISKSDNDVSRLAENVIVYAGGEELLLESNINAGDNIIDAIVNVYDLLSERMDSLQNRVSAVEHKTKEISDRLNHMDCYDVKIENPLAMDGVFSFHLDYKGKRPIKVYCDMITEGGGWTVIQQRLPREKNDTSFYTGFLRNFHDYQVGFGSADNDYWLGLDNLYSLTNSRQYELRIELGDFANKKAHAHYKRFYVEGESQGYRLHVNGYSGSAGDSLSTDREYDNFTADGMLFSTFDEDHDTSTEINCSSFWNIGGWWFNRCSWANLNGPYNFQEEGEDCIGVNWHKWRNKQCLKSTKMMIRPVRHS</sequence>
<dbReference type="Gene3D" id="3.90.215.10">
    <property type="entry name" value="Gamma Fibrinogen, chain A, domain 1"/>
    <property type="match status" value="1"/>
</dbReference>
<evidence type="ECO:0000256" key="3">
    <source>
        <dbReference type="SAM" id="SignalP"/>
    </source>
</evidence>
<keyword evidence="2" id="KW-0175">Coiled coil</keyword>
<gene>
    <name evidence="5" type="primary">Fgl2</name>
    <name evidence="5" type="ORF">Anas_03620</name>
</gene>
<dbReference type="Pfam" id="PF00147">
    <property type="entry name" value="Fibrinogen_C"/>
    <property type="match status" value="1"/>
</dbReference>
<keyword evidence="3" id="KW-0732">Signal</keyword>
<dbReference type="InterPro" id="IPR014716">
    <property type="entry name" value="Fibrinogen_a/b/g_C_1"/>
</dbReference>
<dbReference type="InterPro" id="IPR050373">
    <property type="entry name" value="Fibrinogen_C-term_domain"/>
</dbReference>
<accession>A0A5N5TB75</accession>
<evidence type="ECO:0000259" key="4">
    <source>
        <dbReference type="PROSITE" id="PS51406"/>
    </source>
</evidence>
<dbReference type="AlphaFoldDB" id="A0A5N5TB75"/>
<evidence type="ECO:0000256" key="1">
    <source>
        <dbReference type="ARBA" id="ARBA00023157"/>
    </source>
</evidence>
<dbReference type="InterPro" id="IPR036056">
    <property type="entry name" value="Fibrinogen-like_C"/>
</dbReference>
<dbReference type="InterPro" id="IPR020837">
    <property type="entry name" value="Fibrinogen_CS"/>
</dbReference>
<dbReference type="OrthoDB" id="6145874at2759"/>
<name>A0A5N5TB75_9CRUS</name>
<feature type="signal peptide" evidence="3">
    <location>
        <begin position="1"/>
        <end position="25"/>
    </location>
</feature>
<dbReference type="GO" id="GO:0005615">
    <property type="term" value="C:extracellular space"/>
    <property type="evidence" value="ECO:0007669"/>
    <property type="project" value="TreeGrafter"/>
</dbReference>
<keyword evidence="1" id="KW-1015">Disulfide bond</keyword>
<dbReference type="NCBIfam" id="NF040941">
    <property type="entry name" value="GGGWT_bact"/>
    <property type="match status" value="1"/>
</dbReference>
<dbReference type="SUPFAM" id="SSF56496">
    <property type="entry name" value="Fibrinogen C-terminal domain-like"/>
    <property type="match status" value="1"/>
</dbReference>
<reference evidence="5 6" key="1">
    <citation type="journal article" date="2019" name="PLoS Biol.">
        <title>Sex chromosomes control vertical transmission of feminizing Wolbachia symbionts in an isopod.</title>
        <authorList>
            <person name="Becking T."/>
            <person name="Chebbi M.A."/>
            <person name="Giraud I."/>
            <person name="Moumen B."/>
            <person name="Laverre T."/>
            <person name="Caubet Y."/>
            <person name="Peccoud J."/>
            <person name="Gilbert C."/>
            <person name="Cordaux R."/>
        </authorList>
    </citation>
    <scope>NUCLEOTIDE SEQUENCE [LARGE SCALE GENOMIC DNA]</scope>
    <source>
        <strain evidence="5">ANa2</strain>
        <tissue evidence="5">Whole body excluding digestive tract and cuticle</tissue>
    </source>
</reference>
<dbReference type="PANTHER" id="PTHR19143">
    <property type="entry name" value="FIBRINOGEN/TENASCIN/ANGIOPOEITIN"/>
    <property type="match status" value="1"/>
</dbReference>
<comment type="caution">
    <text evidence="5">The sequence shown here is derived from an EMBL/GenBank/DDBJ whole genome shotgun (WGS) entry which is preliminary data.</text>
</comment>
<evidence type="ECO:0000256" key="2">
    <source>
        <dbReference type="SAM" id="Coils"/>
    </source>
</evidence>
<feature type="domain" description="Fibrinogen C-terminal" evidence="4">
    <location>
        <begin position="119"/>
        <end position="355"/>
    </location>
</feature>
<evidence type="ECO:0000313" key="6">
    <source>
        <dbReference type="Proteomes" id="UP000326759"/>
    </source>
</evidence>